<keyword evidence="8 9" id="KW-0472">Membrane</keyword>
<evidence type="ECO:0000256" key="3">
    <source>
        <dbReference type="ARBA" id="ARBA00022670"/>
    </source>
</evidence>
<evidence type="ECO:0000256" key="9">
    <source>
        <dbReference type="HAMAP-Rule" id="MF_00161"/>
    </source>
</evidence>
<accession>A0ABS2D3Z5</accession>
<dbReference type="InterPro" id="IPR001872">
    <property type="entry name" value="Peptidase_A8"/>
</dbReference>
<sequence>MTRTLPRAALGLAVAVLIVDQVVKYWVTGPLGLNYLSAYRTITSFFDLRYVANCGVSLGLLHGDEAWWPWVLVALTGAISIGVFVWMLRETNRIDQLALGAVLGGALGNIADRLFRSPRCVVDYADLHIGDWRPFLVFNVADVAITVGVATLLIRAFLVRDKRQPSTESSHA</sequence>
<comment type="caution">
    <text evidence="9">Lacks conserved residue(s) required for the propagation of feature annotation.</text>
</comment>
<dbReference type="PRINTS" id="PR00781">
    <property type="entry name" value="LIPOSIGPTASE"/>
</dbReference>
<comment type="function">
    <text evidence="9">This protein specifically catalyzes the removal of signal peptides from prolipoproteins.</text>
</comment>
<keyword evidence="4 9" id="KW-0812">Transmembrane</keyword>
<reference evidence="11 12" key="1">
    <citation type="submission" date="2020-12" db="EMBL/GenBank/DDBJ databases">
        <title>Sphingomonas sp.</title>
        <authorList>
            <person name="Kim M.K."/>
        </authorList>
    </citation>
    <scope>NUCLEOTIDE SEQUENCE [LARGE SCALE GENOMIC DNA]</scope>
    <source>
        <strain evidence="11 12">BT552</strain>
    </source>
</reference>
<keyword evidence="2 9" id="KW-1003">Cell membrane</keyword>
<keyword evidence="6 9" id="KW-0378">Hydrolase</keyword>
<dbReference type="EC" id="3.4.23.36" evidence="9"/>
<protein>
    <recommendedName>
        <fullName evidence="9">Lipoprotein signal peptidase</fullName>
        <ecNumber evidence="9">3.4.23.36</ecNumber>
    </recommendedName>
    <alternativeName>
        <fullName evidence="9">Prolipoprotein signal peptidase</fullName>
    </alternativeName>
    <alternativeName>
        <fullName evidence="9">Signal peptidase II</fullName>
        <shortName evidence="9">SPase II</shortName>
    </alternativeName>
</protein>
<feature type="active site" evidence="9">
    <location>
        <position position="123"/>
    </location>
</feature>
<feature type="transmembrane region" description="Helical" evidence="9">
    <location>
        <begin position="135"/>
        <end position="158"/>
    </location>
</feature>
<comment type="pathway">
    <text evidence="9">Protein modification; lipoprotein biosynthesis (signal peptide cleavage).</text>
</comment>
<evidence type="ECO:0000256" key="2">
    <source>
        <dbReference type="ARBA" id="ARBA00022475"/>
    </source>
</evidence>
<evidence type="ECO:0000256" key="7">
    <source>
        <dbReference type="ARBA" id="ARBA00022989"/>
    </source>
</evidence>
<dbReference type="RefSeq" id="WP_204195499.1">
    <property type="nucleotide sequence ID" value="NZ_JAFEMC010000001.1"/>
</dbReference>
<evidence type="ECO:0000256" key="8">
    <source>
        <dbReference type="ARBA" id="ARBA00023136"/>
    </source>
</evidence>
<name>A0ABS2D3Z5_9SPHN</name>
<dbReference type="PANTHER" id="PTHR33695:SF1">
    <property type="entry name" value="LIPOPROTEIN SIGNAL PEPTIDASE"/>
    <property type="match status" value="1"/>
</dbReference>
<keyword evidence="3 9" id="KW-0645">Protease</keyword>
<dbReference type="NCBIfam" id="TIGR00077">
    <property type="entry name" value="lspA"/>
    <property type="match status" value="1"/>
</dbReference>
<comment type="subcellular location">
    <subcellularLocation>
        <location evidence="9">Cell membrane</location>
        <topology evidence="9">Multi-pass membrane protein</topology>
    </subcellularLocation>
</comment>
<organism evidence="11 12">
    <name type="scientific">Sphingomonas longa</name>
    <dbReference type="NCBI Taxonomy" id="2778730"/>
    <lineage>
        <taxon>Bacteria</taxon>
        <taxon>Pseudomonadati</taxon>
        <taxon>Pseudomonadota</taxon>
        <taxon>Alphaproteobacteria</taxon>
        <taxon>Sphingomonadales</taxon>
        <taxon>Sphingomonadaceae</taxon>
        <taxon>Sphingomonas</taxon>
    </lineage>
</organism>
<comment type="similarity">
    <text evidence="1 9 10">Belongs to the peptidase A8 family.</text>
</comment>
<dbReference type="Proteomes" id="UP000763641">
    <property type="component" value="Unassembled WGS sequence"/>
</dbReference>
<feature type="transmembrane region" description="Helical" evidence="9">
    <location>
        <begin position="67"/>
        <end position="88"/>
    </location>
</feature>
<proteinExistence type="inferred from homology"/>
<keyword evidence="5 9" id="KW-0064">Aspartyl protease</keyword>
<dbReference type="EMBL" id="JAFEMC010000001">
    <property type="protein sequence ID" value="MBM6575629.1"/>
    <property type="molecule type" value="Genomic_DNA"/>
</dbReference>
<gene>
    <name evidence="9 11" type="primary">lspA</name>
    <name evidence="11" type="ORF">ILT43_04540</name>
</gene>
<dbReference type="Pfam" id="PF01252">
    <property type="entry name" value="Peptidase_A8"/>
    <property type="match status" value="1"/>
</dbReference>
<feature type="transmembrane region" description="Helical" evidence="9">
    <location>
        <begin position="97"/>
        <end position="115"/>
    </location>
</feature>
<keyword evidence="12" id="KW-1185">Reference proteome</keyword>
<evidence type="ECO:0000313" key="11">
    <source>
        <dbReference type="EMBL" id="MBM6575629.1"/>
    </source>
</evidence>
<keyword evidence="7 9" id="KW-1133">Transmembrane helix</keyword>
<evidence type="ECO:0000256" key="6">
    <source>
        <dbReference type="ARBA" id="ARBA00022801"/>
    </source>
</evidence>
<evidence type="ECO:0000256" key="4">
    <source>
        <dbReference type="ARBA" id="ARBA00022692"/>
    </source>
</evidence>
<dbReference type="PANTHER" id="PTHR33695">
    <property type="entry name" value="LIPOPROTEIN SIGNAL PEPTIDASE"/>
    <property type="match status" value="1"/>
</dbReference>
<evidence type="ECO:0000256" key="5">
    <source>
        <dbReference type="ARBA" id="ARBA00022750"/>
    </source>
</evidence>
<feature type="active site" evidence="9">
    <location>
        <position position="142"/>
    </location>
</feature>
<dbReference type="GO" id="GO:0004190">
    <property type="term" value="F:aspartic-type endopeptidase activity"/>
    <property type="evidence" value="ECO:0007669"/>
    <property type="project" value="UniProtKB-EC"/>
</dbReference>
<evidence type="ECO:0000313" key="12">
    <source>
        <dbReference type="Proteomes" id="UP000763641"/>
    </source>
</evidence>
<evidence type="ECO:0000256" key="1">
    <source>
        <dbReference type="ARBA" id="ARBA00006139"/>
    </source>
</evidence>
<evidence type="ECO:0000256" key="10">
    <source>
        <dbReference type="RuleBase" id="RU004181"/>
    </source>
</evidence>
<dbReference type="HAMAP" id="MF_00161">
    <property type="entry name" value="LspA"/>
    <property type="match status" value="1"/>
</dbReference>
<comment type="catalytic activity">
    <reaction evidence="9">
        <text>Release of signal peptides from bacterial membrane prolipoproteins. Hydrolyzes -Xaa-Yaa-Zaa-|-(S,diacylglyceryl)Cys-, in which Xaa is hydrophobic (preferably Leu), and Yaa (Ala or Ser) and Zaa (Gly or Ala) have small, neutral side chains.</text>
        <dbReference type="EC" id="3.4.23.36"/>
    </reaction>
</comment>
<comment type="caution">
    <text evidence="11">The sequence shown here is derived from an EMBL/GenBank/DDBJ whole genome shotgun (WGS) entry which is preliminary data.</text>
</comment>